<evidence type="ECO:0000256" key="1">
    <source>
        <dbReference type="SAM" id="Phobius"/>
    </source>
</evidence>
<comment type="caution">
    <text evidence="2">The sequence shown here is derived from an EMBL/GenBank/DDBJ whole genome shotgun (WGS) entry which is preliminary data.</text>
</comment>
<gene>
    <name evidence="2" type="ORF">Pro02_21210</name>
</gene>
<keyword evidence="1" id="KW-1133">Transmembrane helix</keyword>
<sequence length="273" mass="29323">MPVVLAVRAARSGQNPPAESPIPDVRKAMRILLAILILATTGCSSTEVKTTYHPMFVPVKFEWSPSGIKVSGESSIVTPIGVFSIGAEYALPEKAENAVYVIIRDAKGSPDNPDSLGFDHIYLLKGGSGQLTAVVNGTSSIQVVDGQVLIDVTAGDVQTVEFKEAQVTTRERTAGPLDKWHAYWKSSFYTPFALSRWAYDDSTISSWFGLGFLWFLIRLVVALILGLVDLVLTVACVVAAIAFVLFGTTGQNIVYGLEALLVLLVAFAGTNLL</sequence>
<feature type="transmembrane region" description="Helical" evidence="1">
    <location>
        <begin position="253"/>
        <end position="272"/>
    </location>
</feature>
<dbReference type="AlphaFoldDB" id="A0A8J3S535"/>
<dbReference type="Proteomes" id="UP000655044">
    <property type="component" value="Unassembled WGS sequence"/>
</dbReference>
<evidence type="ECO:0000313" key="3">
    <source>
        <dbReference type="Proteomes" id="UP000655044"/>
    </source>
</evidence>
<keyword evidence="3" id="KW-1185">Reference proteome</keyword>
<evidence type="ECO:0000313" key="2">
    <source>
        <dbReference type="EMBL" id="GIH83713.1"/>
    </source>
</evidence>
<keyword evidence="1" id="KW-0472">Membrane</keyword>
<protein>
    <submittedName>
        <fullName evidence="2">Uncharacterized protein</fullName>
    </submittedName>
</protein>
<reference evidence="2" key="1">
    <citation type="submission" date="2021-01" db="EMBL/GenBank/DDBJ databases">
        <title>Whole genome shotgun sequence of Planobispora rosea NBRC 15558.</title>
        <authorList>
            <person name="Komaki H."/>
            <person name="Tamura T."/>
        </authorList>
    </citation>
    <scope>NUCLEOTIDE SEQUENCE</scope>
    <source>
        <strain evidence="2">NBRC 15558</strain>
    </source>
</reference>
<name>A0A8J3S535_PLARO</name>
<organism evidence="2 3">
    <name type="scientific">Planobispora rosea</name>
    <dbReference type="NCBI Taxonomy" id="35762"/>
    <lineage>
        <taxon>Bacteria</taxon>
        <taxon>Bacillati</taxon>
        <taxon>Actinomycetota</taxon>
        <taxon>Actinomycetes</taxon>
        <taxon>Streptosporangiales</taxon>
        <taxon>Streptosporangiaceae</taxon>
        <taxon>Planobispora</taxon>
    </lineage>
</organism>
<keyword evidence="1" id="KW-0812">Transmembrane</keyword>
<feature type="transmembrane region" description="Helical" evidence="1">
    <location>
        <begin position="204"/>
        <end position="225"/>
    </location>
</feature>
<dbReference type="EMBL" id="BOOI01000017">
    <property type="protein sequence ID" value="GIH83713.1"/>
    <property type="molecule type" value="Genomic_DNA"/>
</dbReference>
<proteinExistence type="predicted"/>
<accession>A0A8J3S535</accession>